<keyword evidence="1" id="KW-0238">DNA-binding</keyword>
<gene>
    <name evidence="1" type="ORF">FPZ49_31910</name>
</gene>
<dbReference type="OrthoDB" id="2677830at2"/>
<dbReference type="EMBL" id="VNJI01000066">
    <property type="protein sequence ID" value="TVY01911.1"/>
    <property type="molecule type" value="Genomic_DNA"/>
</dbReference>
<organism evidence="1 2">
    <name type="scientific">Paenibacillus cremeus</name>
    <dbReference type="NCBI Taxonomy" id="2163881"/>
    <lineage>
        <taxon>Bacteria</taxon>
        <taxon>Bacillati</taxon>
        <taxon>Bacillota</taxon>
        <taxon>Bacilli</taxon>
        <taxon>Bacillales</taxon>
        <taxon>Paenibacillaceae</taxon>
        <taxon>Paenibacillus</taxon>
    </lineage>
</organism>
<evidence type="ECO:0000313" key="2">
    <source>
        <dbReference type="Proteomes" id="UP000317036"/>
    </source>
</evidence>
<dbReference type="GO" id="GO:0003677">
    <property type="term" value="F:DNA binding"/>
    <property type="evidence" value="ECO:0007669"/>
    <property type="project" value="UniProtKB-KW"/>
</dbReference>
<dbReference type="RefSeq" id="WP_144854349.1">
    <property type="nucleotide sequence ID" value="NZ_VNJI01000066.1"/>
</dbReference>
<proteinExistence type="predicted"/>
<evidence type="ECO:0000313" key="1">
    <source>
        <dbReference type="EMBL" id="TVY01911.1"/>
    </source>
</evidence>
<dbReference type="SUPFAM" id="SSF46785">
    <property type="entry name" value="Winged helix' DNA-binding domain"/>
    <property type="match status" value="1"/>
</dbReference>
<protein>
    <submittedName>
        <fullName evidence="1">DNA-binding response regulator</fullName>
    </submittedName>
</protein>
<reference evidence="1 2" key="1">
    <citation type="submission" date="2019-07" db="EMBL/GenBank/DDBJ databases">
        <authorList>
            <person name="Kim J."/>
        </authorList>
    </citation>
    <scope>NUCLEOTIDE SEQUENCE [LARGE SCALE GENOMIC DNA]</scope>
    <source>
        <strain evidence="1 2">JC52</strain>
    </source>
</reference>
<sequence>MSYEQAYLDFVQHHTGVAYGERARRLSEGLGHAEKRFLQEVWWPAVGHFDYLHPEFEVSDFKDGQRYLDFAYLRAPFKVCIEIDGYGPHLKDISRWKFADQLMRQNHLVIDGWFVIRFSYDDIAEKPRRCQQLVQQLLGRWFGDEVVPAELTFKAKEIVRLAVHKQTLITPADVCARLGVSDRYARTLLKGLVQQGILAPAAGTARVRSYRLTAAGQRFFL</sequence>
<comment type="caution">
    <text evidence="1">The sequence shown here is derived from an EMBL/GenBank/DDBJ whole genome shotgun (WGS) entry which is preliminary data.</text>
</comment>
<keyword evidence="2" id="KW-1185">Reference proteome</keyword>
<dbReference type="Proteomes" id="UP000317036">
    <property type="component" value="Unassembled WGS sequence"/>
</dbReference>
<accession>A0A559JPW0</accession>
<dbReference type="InterPro" id="IPR036390">
    <property type="entry name" value="WH_DNA-bd_sf"/>
</dbReference>
<dbReference type="AlphaFoldDB" id="A0A559JPW0"/>
<dbReference type="InterPro" id="IPR036388">
    <property type="entry name" value="WH-like_DNA-bd_sf"/>
</dbReference>
<name>A0A559JPW0_9BACL</name>
<dbReference type="Gene3D" id="1.10.10.10">
    <property type="entry name" value="Winged helix-like DNA-binding domain superfamily/Winged helix DNA-binding domain"/>
    <property type="match status" value="1"/>
</dbReference>